<dbReference type="RefSeq" id="WP_011712819.1">
    <property type="nucleotide sequence ID" value="NC_008576.1"/>
</dbReference>
<feature type="signal peptide" evidence="1">
    <location>
        <begin position="1"/>
        <end position="31"/>
    </location>
</feature>
<evidence type="ECO:0000256" key="1">
    <source>
        <dbReference type="SAM" id="SignalP"/>
    </source>
</evidence>
<keyword evidence="1" id="KW-0732">Signal</keyword>
<dbReference type="KEGG" id="mgm:Mmc1_1153"/>
<reference evidence="3" key="1">
    <citation type="journal article" date="2009" name="Appl. Environ. Microbiol.">
        <title>Complete genome sequence of the chemolithoautotrophic marine magnetotactic coccus strain MC-1.</title>
        <authorList>
            <person name="Schubbe S."/>
            <person name="Williams T.J."/>
            <person name="Xie G."/>
            <person name="Kiss H.E."/>
            <person name="Brettin T.S."/>
            <person name="Martinez D."/>
            <person name="Ross C.A."/>
            <person name="Schuler D."/>
            <person name="Cox B.L."/>
            <person name="Nealson K.H."/>
            <person name="Bazylinski D.A."/>
        </authorList>
    </citation>
    <scope>NUCLEOTIDE SEQUENCE [LARGE SCALE GENOMIC DNA]</scope>
    <source>
        <strain evidence="3">ATCC BAA-1437 / JCM 17883 / MC-1</strain>
    </source>
</reference>
<name>A0L6S1_MAGMM</name>
<gene>
    <name evidence="2" type="ordered locus">Mmc1_1153</name>
</gene>
<protein>
    <submittedName>
        <fullName evidence="2">Uncharacterized protein</fullName>
    </submittedName>
</protein>
<keyword evidence="3" id="KW-1185">Reference proteome</keyword>
<organism evidence="2 3">
    <name type="scientific">Magnetococcus marinus (strain ATCC BAA-1437 / JCM 17883 / MC-1)</name>
    <dbReference type="NCBI Taxonomy" id="156889"/>
    <lineage>
        <taxon>Bacteria</taxon>
        <taxon>Pseudomonadati</taxon>
        <taxon>Pseudomonadota</taxon>
        <taxon>Magnetococcia</taxon>
        <taxon>Magnetococcales</taxon>
        <taxon>Magnetococcaceae</taxon>
        <taxon>Magnetococcus</taxon>
    </lineage>
</organism>
<dbReference type="EMBL" id="CP000471">
    <property type="protein sequence ID" value="ABK43664.1"/>
    <property type="molecule type" value="Genomic_DNA"/>
</dbReference>
<sequence length="357" mass="37467" precursor="true">MFKQPKTARMPSRLSALSLCGLVLLLSGCQGDGLNSMAGWSPAPVYDYPMQGYQNSAPGAYAPYAGGSYGQPVMAVDAYGQPVMAVDAYGQPVMAVDAYGQPVMAVPQAQPMGAYGQPMGASPYGQPMMEPQYSQPGVMPGYLQPVMPGYAQPGASLDNGLPSVAYNQPLSSFLTKQMFAQPQPVVAYGTPQQQSALSGVPVYTQTAQVQPSASLMPSPMSTMVNQLYPQVGRSTAVPVTRAAPAMAPQPQAALDRLSTNPSVAQPASPVATSGLPPQAQTERTELAFPTPATMDKILQPERLNPSGQTAVPSRSNPFYEPLPAAVMEPRASNHTLDDPLDPVVVSRLQAAALPSVR</sequence>
<evidence type="ECO:0000313" key="2">
    <source>
        <dbReference type="EMBL" id="ABK43664.1"/>
    </source>
</evidence>
<dbReference type="Proteomes" id="UP000002586">
    <property type="component" value="Chromosome"/>
</dbReference>
<evidence type="ECO:0000313" key="3">
    <source>
        <dbReference type="Proteomes" id="UP000002586"/>
    </source>
</evidence>
<dbReference type="PROSITE" id="PS51257">
    <property type="entry name" value="PROKAR_LIPOPROTEIN"/>
    <property type="match status" value="1"/>
</dbReference>
<reference evidence="2 3" key="2">
    <citation type="journal article" date="2012" name="Int. J. Syst. Evol. Microbiol.">
        <title>Magnetococcus marinus gen. nov., sp. nov., a marine, magnetotactic bacterium that represents a novel lineage (Magnetococcaceae fam. nov.; Magnetococcales ord. nov.) at the base of the Alphaproteobacteria.</title>
        <authorList>
            <person name="Bazylinski D.A."/>
            <person name="Williams T.J."/>
            <person name="Lefevre C.T."/>
            <person name="Berg R.J."/>
            <person name="Zhang C.L."/>
            <person name="Bowser S.S."/>
            <person name="Dean A.J."/>
            <person name="Beveridge T.J."/>
        </authorList>
    </citation>
    <scope>NUCLEOTIDE SEQUENCE [LARGE SCALE GENOMIC DNA]</scope>
    <source>
        <strain evidence="3">ATCC BAA-1437 / JCM 17883 / MC-1</strain>
    </source>
</reference>
<dbReference type="AlphaFoldDB" id="A0L6S1"/>
<feature type="chain" id="PRO_5002626475" evidence="1">
    <location>
        <begin position="32"/>
        <end position="357"/>
    </location>
</feature>
<dbReference type="HOGENOM" id="CLU_775684_0_0_5"/>
<proteinExistence type="predicted"/>
<accession>A0L6S1</accession>